<evidence type="ECO:0000313" key="2">
    <source>
        <dbReference type="EMBL" id="GAA3647994.1"/>
    </source>
</evidence>
<feature type="transmembrane region" description="Helical" evidence="1">
    <location>
        <begin position="113"/>
        <end position="133"/>
    </location>
</feature>
<comment type="caution">
    <text evidence="2">The sequence shown here is derived from an EMBL/GenBank/DDBJ whole genome shotgun (WGS) entry which is preliminary data.</text>
</comment>
<name>A0ABP7B3D0_9MICO</name>
<dbReference type="RefSeq" id="WP_221856546.1">
    <property type="nucleotide sequence ID" value="NZ_BAAAYV010000002.1"/>
</dbReference>
<dbReference type="InterPro" id="IPR017195">
    <property type="entry name" value="ABC_thiamin-permease_prd"/>
</dbReference>
<evidence type="ECO:0008006" key="4">
    <source>
        <dbReference type="Google" id="ProtNLM"/>
    </source>
</evidence>
<feature type="transmembrane region" description="Helical" evidence="1">
    <location>
        <begin position="29"/>
        <end position="56"/>
    </location>
</feature>
<evidence type="ECO:0000313" key="3">
    <source>
        <dbReference type="Proteomes" id="UP001410795"/>
    </source>
</evidence>
<keyword evidence="1" id="KW-1133">Transmembrane helix</keyword>
<protein>
    <recommendedName>
        <fullName evidence="4">Energy-coupling factor transport system substrate-specific component</fullName>
    </recommendedName>
</protein>
<keyword evidence="1" id="KW-0472">Membrane</keyword>
<dbReference type="Pfam" id="PF09819">
    <property type="entry name" value="ABC_cobalt"/>
    <property type="match status" value="1"/>
</dbReference>
<gene>
    <name evidence="2" type="ORF">GCM10022202_04430</name>
</gene>
<evidence type="ECO:0000256" key="1">
    <source>
        <dbReference type="SAM" id="Phobius"/>
    </source>
</evidence>
<proteinExistence type="predicted"/>
<dbReference type="EMBL" id="BAAAYV010000002">
    <property type="protein sequence ID" value="GAA3647994.1"/>
    <property type="molecule type" value="Genomic_DNA"/>
</dbReference>
<organism evidence="2 3">
    <name type="scientific">Microbacterium marinilacus</name>
    <dbReference type="NCBI Taxonomy" id="415209"/>
    <lineage>
        <taxon>Bacteria</taxon>
        <taxon>Bacillati</taxon>
        <taxon>Actinomycetota</taxon>
        <taxon>Actinomycetes</taxon>
        <taxon>Micrococcales</taxon>
        <taxon>Microbacteriaceae</taxon>
        <taxon>Microbacterium</taxon>
    </lineage>
</organism>
<feature type="transmembrane region" description="Helical" evidence="1">
    <location>
        <begin position="63"/>
        <end position="81"/>
    </location>
</feature>
<sequence>MRNLPTRLLLTCAAIGVAAGIVLLPVFGFFSAAAIAVMPLGYAALLGAWFFAGVLIQSLTHRAGTALVASLVAGLVAAPFTPYGFTTVASTATVGLMQELPFLATLYRRWPAWLFYTANTLIGVLYAFPAQRLLAVDAADWVRAAMYPVAGLSALAFTCVARVIARRLERTGVTQGLRPGGRPGAVRSVGD</sequence>
<keyword evidence="3" id="KW-1185">Reference proteome</keyword>
<reference evidence="3" key="1">
    <citation type="journal article" date="2019" name="Int. J. Syst. Evol. Microbiol.">
        <title>The Global Catalogue of Microorganisms (GCM) 10K type strain sequencing project: providing services to taxonomists for standard genome sequencing and annotation.</title>
        <authorList>
            <consortium name="The Broad Institute Genomics Platform"/>
            <consortium name="The Broad Institute Genome Sequencing Center for Infectious Disease"/>
            <person name="Wu L."/>
            <person name="Ma J."/>
        </authorList>
    </citation>
    <scope>NUCLEOTIDE SEQUENCE [LARGE SCALE GENOMIC DNA]</scope>
    <source>
        <strain evidence="3">JCM 16546</strain>
    </source>
</reference>
<keyword evidence="1" id="KW-0812">Transmembrane</keyword>
<dbReference type="Proteomes" id="UP001410795">
    <property type="component" value="Unassembled WGS sequence"/>
</dbReference>
<accession>A0ABP7B3D0</accession>
<feature type="transmembrane region" description="Helical" evidence="1">
    <location>
        <begin position="145"/>
        <end position="165"/>
    </location>
</feature>
<feature type="transmembrane region" description="Helical" evidence="1">
    <location>
        <begin position="87"/>
        <end position="106"/>
    </location>
</feature>